<keyword evidence="3" id="KW-0378">Hydrolase</keyword>
<evidence type="ECO:0000256" key="1">
    <source>
        <dbReference type="ARBA" id="ARBA00007357"/>
    </source>
</evidence>
<dbReference type="GO" id="GO:0016485">
    <property type="term" value="P:protein processing"/>
    <property type="evidence" value="ECO:0007669"/>
    <property type="project" value="TreeGrafter"/>
</dbReference>
<evidence type="ECO:0000259" key="2">
    <source>
        <dbReference type="Pfam" id="PF01431"/>
    </source>
</evidence>
<name>A0AAU7ZX47_9BACT</name>
<gene>
    <name evidence="3" type="ORF">RBB77_13315</name>
</gene>
<proteinExistence type="inferred from homology"/>
<dbReference type="PROSITE" id="PS51885">
    <property type="entry name" value="NEPRILYSIN"/>
    <property type="match status" value="1"/>
</dbReference>
<comment type="similarity">
    <text evidence="1">Belongs to the peptidase M13 family.</text>
</comment>
<organism evidence="3">
    <name type="scientific">Tunturiibacter psychrotolerans</name>
    <dbReference type="NCBI Taxonomy" id="3069686"/>
    <lineage>
        <taxon>Bacteria</taxon>
        <taxon>Pseudomonadati</taxon>
        <taxon>Acidobacteriota</taxon>
        <taxon>Terriglobia</taxon>
        <taxon>Terriglobales</taxon>
        <taxon>Acidobacteriaceae</taxon>
        <taxon>Tunturiibacter</taxon>
    </lineage>
</organism>
<dbReference type="Gene3D" id="3.40.390.10">
    <property type="entry name" value="Collagenase (Catalytic Domain)"/>
    <property type="match status" value="1"/>
</dbReference>
<dbReference type="EMBL" id="CP132942">
    <property type="protein sequence ID" value="XCB35554.1"/>
    <property type="molecule type" value="Genomic_DNA"/>
</dbReference>
<accession>A0AAU7ZX47</accession>
<dbReference type="PANTHER" id="PTHR11733">
    <property type="entry name" value="ZINC METALLOPROTEASE FAMILY M13 NEPRILYSIN-RELATED"/>
    <property type="match status" value="1"/>
</dbReference>
<dbReference type="AlphaFoldDB" id="A0AAU7ZX47"/>
<dbReference type="EC" id="3.4.24.-" evidence="3"/>
<dbReference type="InterPro" id="IPR018497">
    <property type="entry name" value="Peptidase_M13_C"/>
</dbReference>
<dbReference type="GO" id="GO:0005886">
    <property type="term" value="C:plasma membrane"/>
    <property type="evidence" value="ECO:0007669"/>
    <property type="project" value="TreeGrafter"/>
</dbReference>
<dbReference type="RefSeq" id="WP_353067630.1">
    <property type="nucleotide sequence ID" value="NZ_CP132942.1"/>
</dbReference>
<dbReference type="Pfam" id="PF01431">
    <property type="entry name" value="Peptidase_M13"/>
    <property type="match status" value="1"/>
</dbReference>
<dbReference type="KEGG" id="tpsc:RBB77_13315"/>
<feature type="domain" description="Peptidase M13 C-terminal" evidence="2">
    <location>
        <begin position="6"/>
        <end position="161"/>
    </location>
</feature>
<evidence type="ECO:0000313" key="3">
    <source>
        <dbReference type="EMBL" id="XCB35554.1"/>
    </source>
</evidence>
<dbReference type="PANTHER" id="PTHR11733:SF167">
    <property type="entry name" value="FI17812P1-RELATED"/>
    <property type="match status" value="1"/>
</dbReference>
<dbReference type="InterPro" id="IPR000718">
    <property type="entry name" value="Peptidase_M13"/>
</dbReference>
<dbReference type="SUPFAM" id="SSF55486">
    <property type="entry name" value="Metalloproteases ('zincins'), catalytic domain"/>
    <property type="match status" value="1"/>
</dbReference>
<protein>
    <submittedName>
        <fullName evidence="3">M13-type metalloendopeptidase</fullName>
        <ecNumber evidence="3">3.4.24.-</ecNumber>
    </submittedName>
</protein>
<sequence length="164" mass="18618">MLETASFDDQGREVDADNRLRDWWTVDDSAQFKVRADVLSSQYSAMEPLPGLHIKGDVTLGENIADLGGVTIALEAYHRSLFGLAAPVLDGFSGDQRFFLGWAQVWREKRREDNLRQMITTDVHSPATARVNGVVRNMDPWYHGFTVQPDQALFLAPDKRVRIW</sequence>
<reference evidence="3" key="1">
    <citation type="submission" date="2023-08" db="EMBL/GenBank/DDBJ databases">
        <authorList>
            <person name="Messyasz A."/>
            <person name="Mannisto M.K."/>
            <person name="Kerkhof L.J."/>
            <person name="Haggblom M."/>
        </authorList>
    </citation>
    <scope>NUCLEOTIDE SEQUENCE</scope>
    <source>
        <strain evidence="3">X5P6</strain>
    </source>
</reference>
<dbReference type="InterPro" id="IPR024079">
    <property type="entry name" value="MetalloPept_cat_dom_sf"/>
</dbReference>
<dbReference type="GO" id="GO:0004222">
    <property type="term" value="F:metalloendopeptidase activity"/>
    <property type="evidence" value="ECO:0007669"/>
    <property type="project" value="InterPro"/>
</dbReference>
<reference evidence="3" key="2">
    <citation type="journal article" date="2024" name="Environ. Microbiol.">
        <title>Genome analysis and description of Tunturibacter gen. nov. expands the diversity of Terriglobia in tundra soils.</title>
        <authorList>
            <person name="Messyasz A."/>
            <person name="Mannisto M.K."/>
            <person name="Kerkhof L.J."/>
            <person name="Haggblom M.M."/>
        </authorList>
    </citation>
    <scope>NUCLEOTIDE SEQUENCE</scope>
    <source>
        <strain evidence="3">X5P6</strain>
    </source>
</reference>